<evidence type="ECO:0000313" key="2">
    <source>
        <dbReference type="Proteomes" id="UP000263957"/>
    </source>
</evidence>
<accession>A0A356W3U1</accession>
<sequence length="206" mass="22308">MSKDSSFIAMGLGLVEHALLDVIARDNLHLRPVHMPRTRRARANGRLKLIEQIVRRLIAMMALGLHVVFAPPKQRAPSPDLPDGVEIVVFPGAVEYHLTLLPASQQLNLSDPFPEIARNGCARAGLVSTARLLARVRALHRLLKSPETAAKRLARSFQRLKAKGRPSPVAGPAPNAFRLNAELGALSTALPGLLNARLVSAWTDSG</sequence>
<dbReference type="Proteomes" id="UP000263957">
    <property type="component" value="Unassembled WGS sequence"/>
</dbReference>
<protein>
    <submittedName>
        <fullName evidence="1">Uncharacterized protein</fullName>
    </submittedName>
</protein>
<proteinExistence type="predicted"/>
<dbReference type="EMBL" id="DOGS01000077">
    <property type="protein sequence ID" value="HBQ47993.1"/>
    <property type="molecule type" value="Genomic_DNA"/>
</dbReference>
<gene>
    <name evidence="1" type="ORF">DD728_03755</name>
</gene>
<organism evidence="1 2">
    <name type="scientific">Hyphomonas atlantica</name>
    <dbReference type="NCBI Taxonomy" id="1280948"/>
    <lineage>
        <taxon>Bacteria</taxon>
        <taxon>Pseudomonadati</taxon>
        <taxon>Pseudomonadota</taxon>
        <taxon>Alphaproteobacteria</taxon>
        <taxon>Hyphomonadales</taxon>
        <taxon>Hyphomonadaceae</taxon>
        <taxon>Hyphomonas</taxon>
    </lineage>
</organism>
<evidence type="ECO:0000313" key="1">
    <source>
        <dbReference type="EMBL" id="HBQ47993.1"/>
    </source>
</evidence>
<reference evidence="1 2" key="1">
    <citation type="journal article" date="2018" name="Nat. Biotechnol.">
        <title>A standardized bacterial taxonomy based on genome phylogeny substantially revises the tree of life.</title>
        <authorList>
            <person name="Parks D.H."/>
            <person name="Chuvochina M."/>
            <person name="Waite D.W."/>
            <person name="Rinke C."/>
            <person name="Skarshewski A."/>
            <person name="Chaumeil P.A."/>
            <person name="Hugenholtz P."/>
        </authorList>
    </citation>
    <scope>NUCLEOTIDE SEQUENCE [LARGE SCALE GENOMIC DNA]</scope>
    <source>
        <strain evidence="1">UBA10378</strain>
    </source>
</reference>
<comment type="caution">
    <text evidence="1">The sequence shown here is derived from an EMBL/GenBank/DDBJ whole genome shotgun (WGS) entry which is preliminary data.</text>
</comment>
<name>A0A356W3U1_9PROT</name>
<dbReference type="AlphaFoldDB" id="A0A356W3U1"/>